<dbReference type="EMBL" id="NOIH01000024">
    <property type="protein sequence ID" value="OYD52942.1"/>
    <property type="molecule type" value="Genomic_DNA"/>
</dbReference>
<sequence>MKECRKTLGLNQSQFWSPLGVTQSGGSRYESGRSIPKAVQMLLHMAYGTEKQAQDLLGELRSEKG</sequence>
<name>A0A235EV78_9RHOO</name>
<accession>A0A235EV78</accession>
<dbReference type="Gene3D" id="1.10.260.40">
    <property type="entry name" value="lambda repressor-like DNA-binding domains"/>
    <property type="match status" value="1"/>
</dbReference>
<evidence type="ECO:0000313" key="2">
    <source>
        <dbReference type="EMBL" id="OYD52942.1"/>
    </source>
</evidence>
<dbReference type="Proteomes" id="UP000215181">
    <property type="component" value="Unassembled WGS sequence"/>
</dbReference>
<protein>
    <submittedName>
        <fullName evidence="2">Transcriptional regulator</fullName>
    </submittedName>
</protein>
<evidence type="ECO:0000313" key="3">
    <source>
        <dbReference type="Proteomes" id="UP000215181"/>
    </source>
</evidence>
<comment type="caution">
    <text evidence="2">The sequence shown here is derived from an EMBL/GenBank/DDBJ whole genome shotgun (WGS) entry which is preliminary data.</text>
</comment>
<dbReference type="GO" id="GO:0003677">
    <property type="term" value="F:DNA binding"/>
    <property type="evidence" value="ECO:0007669"/>
    <property type="project" value="InterPro"/>
</dbReference>
<dbReference type="OrthoDB" id="3173404at2"/>
<dbReference type="InterPro" id="IPR001387">
    <property type="entry name" value="Cro/C1-type_HTH"/>
</dbReference>
<feature type="domain" description="RsaL-like HTH" evidence="1">
    <location>
        <begin position="3"/>
        <end position="45"/>
    </location>
</feature>
<dbReference type="SUPFAM" id="SSF47413">
    <property type="entry name" value="lambda repressor-like DNA-binding domains"/>
    <property type="match status" value="1"/>
</dbReference>
<proteinExistence type="predicted"/>
<dbReference type="AlphaFoldDB" id="A0A235EV78"/>
<gene>
    <name evidence="2" type="ORF">CGK74_15360</name>
</gene>
<organism evidence="2 3">
    <name type="scientific">Thauera propionica</name>
    <dbReference type="NCBI Taxonomy" id="2019431"/>
    <lineage>
        <taxon>Bacteria</taxon>
        <taxon>Pseudomonadati</taxon>
        <taxon>Pseudomonadota</taxon>
        <taxon>Betaproteobacteria</taxon>
        <taxon>Rhodocyclales</taxon>
        <taxon>Zoogloeaceae</taxon>
        <taxon>Thauera</taxon>
    </lineage>
</organism>
<keyword evidence="3" id="KW-1185">Reference proteome</keyword>
<dbReference type="CDD" id="cd00093">
    <property type="entry name" value="HTH_XRE"/>
    <property type="match status" value="1"/>
</dbReference>
<dbReference type="InterPro" id="IPR055172">
    <property type="entry name" value="HTH_RsaL-like"/>
</dbReference>
<dbReference type="InterPro" id="IPR010982">
    <property type="entry name" value="Lambda_DNA-bd_dom_sf"/>
</dbReference>
<reference evidence="2 3" key="1">
    <citation type="submission" date="2017-07" db="EMBL/GenBank/DDBJ databases">
        <title>Thauera sp. KNDSS-Mac4 genome sequence and assembly.</title>
        <authorList>
            <person name="Mayilraj S."/>
        </authorList>
    </citation>
    <scope>NUCLEOTIDE SEQUENCE [LARGE SCALE GENOMIC DNA]</scope>
    <source>
        <strain evidence="2 3">KNDSS-Mac4</strain>
    </source>
</reference>
<evidence type="ECO:0000259" key="1">
    <source>
        <dbReference type="Pfam" id="PF22495"/>
    </source>
</evidence>
<dbReference type="Pfam" id="PF22495">
    <property type="entry name" value="HTH_92"/>
    <property type="match status" value="1"/>
</dbReference>